<sequence length="130" mass="14011">MNASHLTVAYWCVLVAALLPYATAYIAKAGAFGRGDNEAPRDWAGQLSGWRARAMAAHSNGFESLPFFIGAVVIAHQYGAAQGRLDALAVAYVLLRLMFVSFYIRGRGTLRSAAFALALFVNIAILFVGR</sequence>
<dbReference type="Pfam" id="PF01124">
    <property type="entry name" value="MAPEG"/>
    <property type="match status" value="1"/>
</dbReference>
<keyword evidence="7" id="KW-1185">Reference proteome</keyword>
<dbReference type="PANTHER" id="PTHR35371">
    <property type="entry name" value="INNER MEMBRANE PROTEIN"/>
    <property type="match status" value="1"/>
</dbReference>
<dbReference type="InterPro" id="IPR023352">
    <property type="entry name" value="MAPEG-like_dom_sf"/>
</dbReference>
<keyword evidence="4 5" id="KW-0472">Membrane</keyword>
<dbReference type="AlphaFoldDB" id="A0A147GT90"/>
<keyword evidence="3 5" id="KW-1133">Transmembrane helix</keyword>
<dbReference type="GO" id="GO:0016020">
    <property type="term" value="C:membrane"/>
    <property type="evidence" value="ECO:0007669"/>
    <property type="project" value="UniProtKB-SubCell"/>
</dbReference>
<dbReference type="Gene3D" id="1.20.120.550">
    <property type="entry name" value="Membrane associated eicosanoid/glutathione metabolism-like domain"/>
    <property type="match status" value="1"/>
</dbReference>
<comment type="caution">
    <text evidence="6">The sequence shown here is derived from an EMBL/GenBank/DDBJ whole genome shotgun (WGS) entry which is preliminary data.</text>
</comment>
<feature type="transmembrane region" description="Helical" evidence="5">
    <location>
        <begin position="87"/>
        <end position="104"/>
    </location>
</feature>
<dbReference type="InterPro" id="IPR001129">
    <property type="entry name" value="Membr-assoc_MAPEG"/>
</dbReference>
<dbReference type="OrthoDB" id="513661at2"/>
<comment type="subcellular location">
    <subcellularLocation>
        <location evidence="1">Membrane</location>
    </subcellularLocation>
</comment>
<dbReference type="EMBL" id="LDSL01000075">
    <property type="protein sequence ID" value="KTT20869.1"/>
    <property type="molecule type" value="Genomic_DNA"/>
</dbReference>
<dbReference type="Proteomes" id="UP000072741">
    <property type="component" value="Unassembled WGS sequence"/>
</dbReference>
<name>A0A147GT90_9BURK</name>
<organism evidence="6 7">
    <name type="scientific">Pseudacidovorax intermedius</name>
    <dbReference type="NCBI Taxonomy" id="433924"/>
    <lineage>
        <taxon>Bacteria</taxon>
        <taxon>Pseudomonadati</taxon>
        <taxon>Pseudomonadota</taxon>
        <taxon>Betaproteobacteria</taxon>
        <taxon>Burkholderiales</taxon>
        <taxon>Comamonadaceae</taxon>
        <taxon>Pseudacidovorax</taxon>
    </lineage>
</organism>
<protein>
    <submittedName>
        <fullName evidence="6">Glutathione metabolism protein</fullName>
    </submittedName>
</protein>
<reference evidence="6 7" key="1">
    <citation type="journal article" date="2016" name="Front. Microbiol.">
        <title>Genomic Resource of Rice Seed Associated Bacteria.</title>
        <authorList>
            <person name="Midha S."/>
            <person name="Bansal K."/>
            <person name="Sharma S."/>
            <person name="Kumar N."/>
            <person name="Patil P.P."/>
            <person name="Chaudhry V."/>
            <person name="Patil P.B."/>
        </authorList>
    </citation>
    <scope>NUCLEOTIDE SEQUENCE [LARGE SCALE GENOMIC DNA]</scope>
    <source>
        <strain evidence="6 7">NS331</strain>
    </source>
</reference>
<dbReference type="PATRIC" id="fig|433924.3.peg.4689"/>
<dbReference type="PANTHER" id="PTHR35371:SF1">
    <property type="entry name" value="BLR7753 PROTEIN"/>
    <property type="match status" value="1"/>
</dbReference>
<proteinExistence type="predicted"/>
<dbReference type="RefSeq" id="WP_058642438.1">
    <property type="nucleotide sequence ID" value="NZ_LDSL01000075.1"/>
</dbReference>
<evidence type="ECO:0000256" key="4">
    <source>
        <dbReference type="ARBA" id="ARBA00023136"/>
    </source>
</evidence>
<evidence type="ECO:0000313" key="7">
    <source>
        <dbReference type="Proteomes" id="UP000072741"/>
    </source>
</evidence>
<evidence type="ECO:0000256" key="2">
    <source>
        <dbReference type="ARBA" id="ARBA00022692"/>
    </source>
</evidence>
<keyword evidence="2 5" id="KW-0812">Transmembrane</keyword>
<dbReference type="SUPFAM" id="SSF161084">
    <property type="entry name" value="MAPEG domain-like"/>
    <property type="match status" value="1"/>
</dbReference>
<evidence type="ECO:0000313" key="6">
    <source>
        <dbReference type="EMBL" id="KTT20869.1"/>
    </source>
</evidence>
<gene>
    <name evidence="6" type="ORF">NS331_13160</name>
</gene>
<evidence type="ECO:0000256" key="5">
    <source>
        <dbReference type="SAM" id="Phobius"/>
    </source>
</evidence>
<evidence type="ECO:0000256" key="3">
    <source>
        <dbReference type="ARBA" id="ARBA00022989"/>
    </source>
</evidence>
<accession>A0A147GT90</accession>
<evidence type="ECO:0000256" key="1">
    <source>
        <dbReference type="ARBA" id="ARBA00004370"/>
    </source>
</evidence>
<feature type="transmembrane region" description="Helical" evidence="5">
    <location>
        <begin position="110"/>
        <end position="129"/>
    </location>
</feature>